<dbReference type="InterPro" id="IPR028098">
    <property type="entry name" value="Glyco_trans_4-like_N"/>
</dbReference>
<dbReference type="PANTHER" id="PTHR45947">
    <property type="entry name" value="SULFOQUINOVOSYL TRANSFERASE SQD2"/>
    <property type="match status" value="1"/>
</dbReference>
<keyword evidence="3" id="KW-1185">Reference proteome</keyword>
<dbReference type="InterPro" id="IPR050194">
    <property type="entry name" value="Glycosyltransferase_grp1"/>
</dbReference>
<dbReference type="EMBL" id="JAHCDA010000001">
    <property type="protein sequence ID" value="MBS7810795.1"/>
    <property type="molecule type" value="Genomic_DNA"/>
</dbReference>
<evidence type="ECO:0000313" key="3">
    <source>
        <dbReference type="Proteomes" id="UP000766336"/>
    </source>
</evidence>
<dbReference type="Gene3D" id="3.40.50.2000">
    <property type="entry name" value="Glycogen Phosphorylase B"/>
    <property type="match status" value="2"/>
</dbReference>
<dbReference type="Pfam" id="PF13692">
    <property type="entry name" value="Glyco_trans_1_4"/>
    <property type="match status" value="1"/>
</dbReference>
<dbReference type="RefSeq" id="WP_213669395.1">
    <property type="nucleotide sequence ID" value="NZ_JAHCDA010000001.1"/>
</dbReference>
<evidence type="ECO:0000313" key="2">
    <source>
        <dbReference type="EMBL" id="MBS7810795.1"/>
    </source>
</evidence>
<comment type="caution">
    <text evidence="2">The sequence shown here is derived from an EMBL/GenBank/DDBJ whole genome shotgun (WGS) entry which is preliminary data.</text>
</comment>
<gene>
    <name evidence="2" type="ORF">KHU32_07585</name>
</gene>
<accession>A0ABS5QAS5</accession>
<dbReference type="CDD" id="cd03794">
    <property type="entry name" value="GT4_WbuB-like"/>
    <property type="match status" value="1"/>
</dbReference>
<evidence type="ECO:0000259" key="1">
    <source>
        <dbReference type="Pfam" id="PF13439"/>
    </source>
</evidence>
<dbReference type="Proteomes" id="UP000766336">
    <property type="component" value="Unassembled WGS sequence"/>
</dbReference>
<reference evidence="2 3" key="1">
    <citation type="submission" date="2021-05" db="EMBL/GenBank/DDBJ databases">
        <title>Roseococcus sp. XZZS9, whole genome shotgun sequencing project.</title>
        <authorList>
            <person name="Zhao G."/>
            <person name="Shen L."/>
        </authorList>
    </citation>
    <scope>NUCLEOTIDE SEQUENCE [LARGE SCALE GENOMIC DNA]</scope>
    <source>
        <strain evidence="2 3">XZZS9</strain>
    </source>
</reference>
<proteinExistence type="predicted"/>
<sequence>MARILYLHQHFSTPEGATATRSHTMARALAQRGHEVTMACGQFAGAVTGLTGPWRRGQRRGHVAGFELVEFAIPCGNAMRLAARSGAFLRFAARAGWLAARAEWDLVIASSTPLTVALPALAARRLRGTPFVFEIRDPWPELPAALGLRAPGLLPAMERLARAACRNAAAVVALTEGMGATALSRGTPPGRLHVIGQGCDLDLMGPQVAPWRPEEAGGQEMLAVYAGAHGRANGLDFLLDVAVRLRQAGERRVRLLLIGEGAEKPALMAEAAARGLTNLSFLPPMPKHALARLLAGSQAGLLCLAPVPEFAEWTAPNKLMDYLAAGLPVLSNVPGEAERLLAGGAGETWTDAAGMAAALTRLAAHPARREAMGRAARELATCRFDRRLLAARFVAAAERALAESAPARRPAIA</sequence>
<organism evidence="2 3">
    <name type="scientific">Roseococcus pinisoli</name>
    <dbReference type="NCBI Taxonomy" id="2835040"/>
    <lineage>
        <taxon>Bacteria</taxon>
        <taxon>Pseudomonadati</taxon>
        <taxon>Pseudomonadota</taxon>
        <taxon>Alphaproteobacteria</taxon>
        <taxon>Acetobacterales</taxon>
        <taxon>Roseomonadaceae</taxon>
        <taxon>Roseococcus</taxon>
    </lineage>
</organism>
<name>A0ABS5QAS5_9PROT</name>
<dbReference type="SUPFAM" id="SSF53756">
    <property type="entry name" value="UDP-Glycosyltransferase/glycogen phosphorylase"/>
    <property type="match status" value="1"/>
</dbReference>
<feature type="domain" description="Glycosyltransferase subfamily 4-like N-terminal" evidence="1">
    <location>
        <begin position="21"/>
        <end position="202"/>
    </location>
</feature>
<dbReference type="PANTHER" id="PTHR45947:SF3">
    <property type="entry name" value="SULFOQUINOVOSYL TRANSFERASE SQD2"/>
    <property type="match status" value="1"/>
</dbReference>
<protein>
    <submittedName>
        <fullName evidence="2">Glycosyltransferase family 4 protein</fullName>
    </submittedName>
</protein>
<dbReference type="Pfam" id="PF13439">
    <property type="entry name" value="Glyco_transf_4"/>
    <property type="match status" value="1"/>
</dbReference>